<accession>A0ABW9XH05</accession>
<evidence type="ECO:0000256" key="1">
    <source>
        <dbReference type="SAM" id="MobiDB-lite"/>
    </source>
</evidence>
<evidence type="ECO:0000313" key="4">
    <source>
        <dbReference type="Proteomes" id="UP000753724"/>
    </source>
</evidence>
<proteinExistence type="predicted"/>
<evidence type="ECO:0008006" key="5">
    <source>
        <dbReference type="Google" id="ProtNLM"/>
    </source>
</evidence>
<feature type="signal peptide" evidence="2">
    <location>
        <begin position="1"/>
        <end position="21"/>
    </location>
</feature>
<dbReference type="Proteomes" id="UP000753724">
    <property type="component" value="Unassembled WGS sequence"/>
</dbReference>
<evidence type="ECO:0000256" key="2">
    <source>
        <dbReference type="SAM" id="SignalP"/>
    </source>
</evidence>
<comment type="caution">
    <text evidence="3">The sequence shown here is derived from an EMBL/GenBank/DDBJ whole genome shotgun (WGS) entry which is preliminary data.</text>
</comment>
<dbReference type="EMBL" id="JAAAPO010000006">
    <property type="protein sequence ID" value="NBC37833.1"/>
    <property type="molecule type" value="Genomic_DNA"/>
</dbReference>
<reference evidence="4" key="1">
    <citation type="submission" date="2020-01" db="EMBL/GenBank/DDBJ databases">
        <title>Sphingomonas sp. strain CSW-10.</title>
        <authorList>
            <person name="Chen W.-M."/>
        </authorList>
    </citation>
    <scope>NUCLEOTIDE SEQUENCE [LARGE SCALE GENOMIC DNA]</scope>
    <source>
        <strain evidence="4">FSY-8</strain>
    </source>
</reference>
<organism evidence="3 4">
    <name type="scientific">Novosphingobium ovatum</name>
    <dbReference type="NCBI Taxonomy" id="1908523"/>
    <lineage>
        <taxon>Bacteria</taxon>
        <taxon>Pseudomonadati</taxon>
        <taxon>Pseudomonadota</taxon>
        <taxon>Alphaproteobacteria</taxon>
        <taxon>Sphingomonadales</taxon>
        <taxon>Sphingomonadaceae</taxon>
        <taxon>Novosphingobium</taxon>
    </lineage>
</organism>
<evidence type="ECO:0000313" key="3">
    <source>
        <dbReference type="EMBL" id="NBC37833.1"/>
    </source>
</evidence>
<gene>
    <name evidence="3" type="ORF">GTZ99_14860</name>
</gene>
<feature type="chain" id="PRO_5046324709" description="Lipoprotein" evidence="2">
    <location>
        <begin position="22"/>
        <end position="104"/>
    </location>
</feature>
<name>A0ABW9XH05_9SPHN</name>
<sequence length="104" mass="10195">MRIGQKAVVAGMAVALCAVLAACGAKKDARQDDQRSASGQVLSGSISDAMLPYEATSSQPPLAPRVVHSGAAAAESAADDGATGDAAPASAADDTTAKPSIKID</sequence>
<dbReference type="PROSITE" id="PS51257">
    <property type="entry name" value="PROKAR_LIPOPROTEIN"/>
    <property type="match status" value="1"/>
</dbReference>
<keyword evidence="4" id="KW-1185">Reference proteome</keyword>
<feature type="region of interest" description="Disordered" evidence="1">
    <location>
        <begin position="53"/>
        <end position="104"/>
    </location>
</feature>
<protein>
    <recommendedName>
        <fullName evidence="5">Lipoprotein</fullName>
    </recommendedName>
</protein>
<feature type="compositionally biased region" description="Low complexity" evidence="1">
    <location>
        <begin position="69"/>
        <end position="94"/>
    </location>
</feature>
<keyword evidence="2" id="KW-0732">Signal</keyword>